<sequence length="249" mass="27703">MDWTLVKNVLTPPDGSDGAPFELCAATRDDWKCYVQSEEQALKSRRMAWWDDKVFIVELPGALHENLVGGVQRAITVATGTGSTHLDHHGAAFIDRCSLLSDGINDLLAYLEPDASFGPFQCLPGAVIPRGFTWDIFHTLKVEIGVHQGWGPPIDQQEQKAHAWRQCPGVQYVLCIRVGPRLDVREYRLDSIVDGQFEDPDMQHAPIDDNTAVQLDAWRLLGIPHRCVLRAGFNNPVCVNLCNVVDPVV</sequence>
<dbReference type="Proteomes" id="UP000002640">
    <property type="component" value="Unassembled WGS sequence"/>
</dbReference>
<proteinExistence type="predicted"/>
<dbReference type="EMBL" id="JH159153">
    <property type="protein sequence ID" value="EGZ20311.1"/>
    <property type="molecule type" value="Genomic_DNA"/>
</dbReference>
<dbReference type="AlphaFoldDB" id="G4Z6P5"/>
<organism evidence="1 2">
    <name type="scientific">Phytophthora sojae (strain P6497)</name>
    <name type="common">Soybean stem and root rot agent</name>
    <name type="synonym">Phytophthora megasperma f. sp. glycines</name>
    <dbReference type="NCBI Taxonomy" id="1094619"/>
    <lineage>
        <taxon>Eukaryota</taxon>
        <taxon>Sar</taxon>
        <taxon>Stramenopiles</taxon>
        <taxon>Oomycota</taxon>
        <taxon>Peronosporomycetes</taxon>
        <taxon>Peronosporales</taxon>
        <taxon>Peronosporaceae</taxon>
        <taxon>Phytophthora</taxon>
    </lineage>
</organism>
<protein>
    <recommendedName>
        <fullName evidence="3">Restriction endonuclease domain-containing protein</fullName>
    </recommendedName>
</protein>
<reference evidence="1 2" key="1">
    <citation type="journal article" date="2006" name="Science">
        <title>Phytophthora genome sequences uncover evolutionary origins and mechanisms of pathogenesis.</title>
        <authorList>
            <person name="Tyler B.M."/>
            <person name="Tripathy S."/>
            <person name="Zhang X."/>
            <person name="Dehal P."/>
            <person name="Jiang R.H."/>
            <person name="Aerts A."/>
            <person name="Arredondo F.D."/>
            <person name="Baxter L."/>
            <person name="Bensasson D."/>
            <person name="Beynon J.L."/>
            <person name="Chapman J."/>
            <person name="Damasceno C.M."/>
            <person name="Dorrance A.E."/>
            <person name="Dou D."/>
            <person name="Dickerman A.W."/>
            <person name="Dubchak I.L."/>
            <person name="Garbelotto M."/>
            <person name="Gijzen M."/>
            <person name="Gordon S.G."/>
            <person name="Govers F."/>
            <person name="Grunwald N.J."/>
            <person name="Huang W."/>
            <person name="Ivors K.L."/>
            <person name="Jones R.W."/>
            <person name="Kamoun S."/>
            <person name="Krampis K."/>
            <person name="Lamour K.H."/>
            <person name="Lee M.K."/>
            <person name="McDonald W.H."/>
            <person name="Medina M."/>
            <person name="Meijer H.J."/>
            <person name="Nordberg E.K."/>
            <person name="Maclean D.J."/>
            <person name="Ospina-Giraldo M.D."/>
            <person name="Morris P.F."/>
            <person name="Phuntumart V."/>
            <person name="Putnam N.H."/>
            <person name="Rash S."/>
            <person name="Rose J.K."/>
            <person name="Sakihama Y."/>
            <person name="Salamov A.A."/>
            <person name="Savidor A."/>
            <person name="Scheuring C.F."/>
            <person name="Smith B.M."/>
            <person name="Sobral B.W."/>
            <person name="Terry A."/>
            <person name="Torto-Alalibo T.A."/>
            <person name="Win J."/>
            <person name="Xu Z."/>
            <person name="Zhang H."/>
            <person name="Grigoriev I.V."/>
            <person name="Rokhsar D.S."/>
            <person name="Boore J.L."/>
        </authorList>
    </citation>
    <scope>NUCLEOTIDE SEQUENCE [LARGE SCALE GENOMIC DNA]</scope>
    <source>
        <strain evidence="1 2">P6497</strain>
    </source>
</reference>
<dbReference type="RefSeq" id="XP_009523028.1">
    <property type="nucleotide sequence ID" value="XM_009524733.1"/>
</dbReference>
<gene>
    <name evidence="1" type="ORF">PHYSODRAFT_494738</name>
</gene>
<dbReference type="GeneID" id="20657101"/>
<dbReference type="InParanoid" id="G4Z6P5"/>
<dbReference type="KEGG" id="psoj:PHYSODRAFT_494738"/>
<evidence type="ECO:0008006" key="3">
    <source>
        <dbReference type="Google" id="ProtNLM"/>
    </source>
</evidence>
<name>G4Z6P5_PHYSP</name>
<accession>G4Z6P5</accession>
<keyword evidence="2" id="KW-1185">Reference proteome</keyword>
<evidence type="ECO:0000313" key="1">
    <source>
        <dbReference type="EMBL" id="EGZ20311.1"/>
    </source>
</evidence>
<evidence type="ECO:0000313" key="2">
    <source>
        <dbReference type="Proteomes" id="UP000002640"/>
    </source>
</evidence>